<evidence type="ECO:0000313" key="3">
    <source>
        <dbReference type="Proteomes" id="UP000729402"/>
    </source>
</evidence>
<evidence type="ECO:0000313" key="2">
    <source>
        <dbReference type="EMBL" id="KAG8081777.1"/>
    </source>
</evidence>
<dbReference type="AlphaFoldDB" id="A0A8J5T7I0"/>
<protein>
    <submittedName>
        <fullName evidence="2">Uncharacterized protein</fullName>
    </submittedName>
</protein>
<dbReference type="EMBL" id="JAAALK010000086">
    <property type="protein sequence ID" value="KAG8081777.1"/>
    <property type="molecule type" value="Genomic_DNA"/>
</dbReference>
<feature type="region of interest" description="Disordered" evidence="1">
    <location>
        <begin position="1"/>
        <end position="23"/>
    </location>
</feature>
<reference evidence="2" key="1">
    <citation type="journal article" date="2021" name="bioRxiv">
        <title>Whole Genome Assembly and Annotation of Northern Wild Rice, Zizania palustris L., Supports a Whole Genome Duplication in the Zizania Genus.</title>
        <authorList>
            <person name="Haas M."/>
            <person name="Kono T."/>
            <person name="Macchietto M."/>
            <person name="Millas R."/>
            <person name="McGilp L."/>
            <person name="Shao M."/>
            <person name="Duquette J."/>
            <person name="Hirsch C.N."/>
            <person name="Kimball J."/>
        </authorList>
    </citation>
    <scope>NUCLEOTIDE SEQUENCE</scope>
    <source>
        <tissue evidence="2">Fresh leaf tissue</tissue>
    </source>
</reference>
<organism evidence="2 3">
    <name type="scientific">Zizania palustris</name>
    <name type="common">Northern wild rice</name>
    <dbReference type="NCBI Taxonomy" id="103762"/>
    <lineage>
        <taxon>Eukaryota</taxon>
        <taxon>Viridiplantae</taxon>
        <taxon>Streptophyta</taxon>
        <taxon>Embryophyta</taxon>
        <taxon>Tracheophyta</taxon>
        <taxon>Spermatophyta</taxon>
        <taxon>Magnoliopsida</taxon>
        <taxon>Liliopsida</taxon>
        <taxon>Poales</taxon>
        <taxon>Poaceae</taxon>
        <taxon>BOP clade</taxon>
        <taxon>Oryzoideae</taxon>
        <taxon>Oryzeae</taxon>
        <taxon>Zizaniinae</taxon>
        <taxon>Zizania</taxon>
    </lineage>
</organism>
<sequence>MTEHGDDAMWWGGAPKRHDGARWGAVPGHDREWCRGVGPVLATDVGGGAPERSLLMREEWHGVGDSESEEEL</sequence>
<proteinExistence type="predicted"/>
<dbReference type="Proteomes" id="UP000729402">
    <property type="component" value="Unassembled WGS sequence"/>
</dbReference>
<keyword evidence="3" id="KW-1185">Reference proteome</keyword>
<comment type="caution">
    <text evidence="2">The sequence shown here is derived from an EMBL/GenBank/DDBJ whole genome shotgun (WGS) entry which is preliminary data.</text>
</comment>
<reference evidence="2" key="2">
    <citation type="submission" date="2021-02" db="EMBL/GenBank/DDBJ databases">
        <authorList>
            <person name="Kimball J.A."/>
            <person name="Haas M.W."/>
            <person name="Macchietto M."/>
            <person name="Kono T."/>
            <person name="Duquette J."/>
            <person name="Shao M."/>
        </authorList>
    </citation>
    <scope>NUCLEOTIDE SEQUENCE</scope>
    <source>
        <tissue evidence="2">Fresh leaf tissue</tissue>
    </source>
</reference>
<gene>
    <name evidence="2" type="ORF">GUJ93_ZPchr0014g47548</name>
</gene>
<name>A0A8J5T7I0_ZIZPA</name>
<accession>A0A8J5T7I0</accession>
<evidence type="ECO:0000256" key="1">
    <source>
        <dbReference type="SAM" id="MobiDB-lite"/>
    </source>
</evidence>